<evidence type="ECO:0008006" key="3">
    <source>
        <dbReference type="Google" id="ProtNLM"/>
    </source>
</evidence>
<accession>A0A1F5T5W4</accession>
<sequence>MEYMNKMRRKWDILTDERKAQLVDETITFFKTKRNEQIGMVAAGEILDFFSQALVEDAYNKAISDTKGVVKK</sequence>
<evidence type="ECO:0000313" key="2">
    <source>
        <dbReference type="Proteomes" id="UP000178656"/>
    </source>
</evidence>
<dbReference type="Proteomes" id="UP000178656">
    <property type="component" value="Unassembled WGS sequence"/>
</dbReference>
<comment type="caution">
    <text evidence="1">The sequence shown here is derived from an EMBL/GenBank/DDBJ whole genome shotgun (WGS) entry which is preliminary data.</text>
</comment>
<proteinExistence type="predicted"/>
<evidence type="ECO:0000313" key="1">
    <source>
        <dbReference type="EMBL" id="OGF34360.1"/>
    </source>
</evidence>
<dbReference type="AlphaFoldDB" id="A0A1F5T5W4"/>
<dbReference type="Pfam" id="PF09932">
    <property type="entry name" value="DUF2164"/>
    <property type="match status" value="1"/>
</dbReference>
<name>A0A1F5T5W4_9BACT</name>
<organism evidence="1 2">
    <name type="scientific">Candidatus Falkowbacteria bacterium RIFOXYC2_FULL_48_21</name>
    <dbReference type="NCBI Taxonomy" id="1798005"/>
    <lineage>
        <taxon>Bacteria</taxon>
        <taxon>Candidatus Falkowiibacteriota</taxon>
    </lineage>
</organism>
<protein>
    <recommendedName>
        <fullName evidence="3">DUF2164 domain-containing protein</fullName>
    </recommendedName>
</protein>
<reference evidence="1 2" key="1">
    <citation type="journal article" date="2016" name="Nat. Commun.">
        <title>Thousands of microbial genomes shed light on interconnected biogeochemical processes in an aquifer system.</title>
        <authorList>
            <person name="Anantharaman K."/>
            <person name="Brown C.T."/>
            <person name="Hug L.A."/>
            <person name="Sharon I."/>
            <person name="Castelle C.J."/>
            <person name="Probst A.J."/>
            <person name="Thomas B.C."/>
            <person name="Singh A."/>
            <person name="Wilkins M.J."/>
            <person name="Karaoz U."/>
            <person name="Brodie E.L."/>
            <person name="Williams K.H."/>
            <person name="Hubbard S.S."/>
            <person name="Banfield J.F."/>
        </authorList>
    </citation>
    <scope>NUCLEOTIDE SEQUENCE [LARGE SCALE GENOMIC DNA]</scope>
</reference>
<dbReference type="EMBL" id="MFGM01000073">
    <property type="protein sequence ID" value="OGF34360.1"/>
    <property type="molecule type" value="Genomic_DNA"/>
</dbReference>
<gene>
    <name evidence="1" type="ORF">A2482_01205</name>
</gene>
<dbReference type="InterPro" id="IPR018680">
    <property type="entry name" value="DUF2164"/>
</dbReference>